<evidence type="ECO:0000313" key="3">
    <source>
        <dbReference type="Proteomes" id="UP000799766"/>
    </source>
</evidence>
<accession>A0A6A6P034</accession>
<dbReference type="AlphaFoldDB" id="A0A6A6P034"/>
<name>A0A6A6P034_9PEZI</name>
<gene>
    <name evidence="2" type="ORF">BDY21DRAFT_421770</name>
</gene>
<dbReference type="EMBL" id="MU001681">
    <property type="protein sequence ID" value="KAF2457188.1"/>
    <property type="molecule type" value="Genomic_DNA"/>
</dbReference>
<feature type="compositionally biased region" description="Pro residues" evidence="1">
    <location>
        <begin position="154"/>
        <end position="167"/>
    </location>
</feature>
<feature type="region of interest" description="Disordered" evidence="1">
    <location>
        <begin position="145"/>
        <end position="167"/>
    </location>
</feature>
<evidence type="ECO:0000256" key="1">
    <source>
        <dbReference type="SAM" id="MobiDB-lite"/>
    </source>
</evidence>
<organism evidence="2 3">
    <name type="scientific">Lineolata rhizophorae</name>
    <dbReference type="NCBI Taxonomy" id="578093"/>
    <lineage>
        <taxon>Eukaryota</taxon>
        <taxon>Fungi</taxon>
        <taxon>Dikarya</taxon>
        <taxon>Ascomycota</taxon>
        <taxon>Pezizomycotina</taxon>
        <taxon>Dothideomycetes</taxon>
        <taxon>Dothideomycetes incertae sedis</taxon>
        <taxon>Lineolatales</taxon>
        <taxon>Lineolataceae</taxon>
        <taxon>Lineolata</taxon>
    </lineage>
</organism>
<dbReference type="Proteomes" id="UP000799766">
    <property type="component" value="Unassembled WGS sequence"/>
</dbReference>
<protein>
    <submittedName>
        <fullName evidence="2">Uncharacterized protein</fullName>
    </submittedName>
</protein>
<feature type="non-terminal residue" evidence="2">
    <location>
        <position position="167"/>
    </location>
</feature>
<feature type="non-terminal residue" evidence="2">
    <location>
        <position position="1"/>
    </location>
</feature>
<evidence type="ECO:0000313" key="2">
    <source>
        <dbReference type="EMBL" id="KAF2457188.1"/>
    </source>
</evidence>
<reference evidence="2" key="1">
    <citation type="journal article" date="2020" name="Stud. Mycol.">
        <title>101 Dothideomycetes genomes: a test case for predicting lifestyles and emergence of pathogens.</title>
        <authorList>
            <person name="Haridas S."/>
            <person name="Albert R."/>
            <person name="Binder M."/>
            <person name="Bloem J."/>
            <person name="Labutti K."/>
            <person name="Salamov A."/>
            <person name="Andreopoulos B."/>
            <person name="Baker S."/>
            <person name="Barry K."/>
            <person name="Bills G."/>
            <person name="Bluhm B."/>
            <person name="Cannon C."/>
            <person name="Castanera R."/>
            <person name="Culley D."/>
            <person name="Daum C."/>
            <person name="Ezra D."/>
            <person name="Gonzalez J."/>
            <person name="Henrissat B."/>
            <person name="Kuo A."/>
            <person name="Liang C."/>
            <person name="Lipzen A."/>
            <person name="Lutzoni F."/>
            <person name="Magnuson J."/>
            <person name="Mondo S."/>
            <person name="Nolan M."/>
            <person name="Ohm R."/>
            <person name="Pangilinan J."/>
            <person name="Park H.-J."/>
            <person name="Ramirez L."/>
            <person name="Alfaro M."/>
            <person name="Sun H."/>
            <person name="Tritt A."/>
            <person name="Yoshinaga Y."/>
            <person name="Zwiers L.-H."/>
            <person name="Turgeon B."/>
            <person name="Goodwin S."/>
            <person name="Spatafora J."/>
            <person name="Crous P."/>
            <person name="Grigoriev I."/>
        </authorList>
    </citation>
    <scope>NUCLEOTIDE SEQUENCE</scope>
    <source>
        <strain evidence="2">ATCC 16933</strain>
    </source>
</reference>
<sequence length="167" mass="17393">VAAGCLRRAARLVPTAAALARVAAAAGGQHVPRRAGAPQLAPAAPARCRRSAARSAPAKSRSSLARRAGQAGLRAFSFAAELVAHRSGCQRSLPARLQPEPAPTAVLNRVLACISRPCPVPLFPFRSWLLLVLLSSFTLRPPPRCASLPARARTPPPTAPSPPVARC</sequence>
<proteinExistence type="predicted"/>
<keyword evidence="3" id="KW-1185">Reference proteome</keyword>